<keyword evidence="9 13" id="KW-0472">Membrane</keyword>
<evidence type="ECO:0000256" key="5">
    <source>
        <dbReference type="ARBA" id="ARBA00022692"/>
    </source>
</evidence>
<reference evidence="14" key="2">
    <citation type="submission" date="2025-09" db="UniProtKB">
        <authorList>
            <consortium name="Ensembl"/>
        </authorList>
    </citation>
    <scope>IDENTIFICATION</scope>
</reference>
<evidence type="ECO:0000256" key="12">
    <source>
        <dbReference type="ARBA" id="ARBA00024803"/>
    </source>
</evidence>
<keyword evidence="8" id="KW-0969">Cilium</keyword>
<keyword evidence="10" id="KW-0325">Glycoprotein</keyword>
<dbReference type="Ensembl" id="ENSACDT00005025605.1">
    <property type="protein sequence ID" value="ENSACDP00005021412.1"/>
    <property type="gene ID" value="ENSACDG00005015508.1"/>
</dbReference>
<sequence length="399" mass="45300">MAGVELFSHPALHTRYRAGLCSAAALALLLIAVLTYVPPLLVAYRSHGFWLKQSAYREQPTVRFRYEVLFVATTGPGPGSFLAWSTFPAFNRLQEDRLRVPLLSTREEDKNQDGKMDQLHFKLELPLQPTEHVVGVQLILIFSYQLYRMSTLVMQSMAFLQFFSPVPGSQLYMNGDLKLNQRQLLNHCGLDTRYNVSVVNGTSPFAADYDLTNIIAAYRDRNVTTVFSDPNPVWMTGRAADTPFIINATIHYPEEVILISQDFGKLLNLPGSSMSAFSLSFSGSLVGLKCLCSRIRCLLQLQYQQFCHCLQCCLTNSISPEEMPEKTLMKPSSKISTCFYYLYTLFTLKDRTWYVCSEYVLFLLYVAMTLCNFFLFKICSFMHFCGNIALGLKCLILDS</sequence>
<evidence type="ECO:0000256" key="3">
    <source>
        <dbReference type="ARBA" id="ARBA00015087"/>
    </source>
</evidence>
<evidence type="ECO:0000256" key="11">
    <source>
        <dbReference type="ARBA" id="ARBA00023273"/>
    </source>
</evidence>
<keyword evidence="6" id="KW-0970">Cilium biogenesis/degradation</keyword>
<evidence type="ECO:0000313" key="14">
    <source>
        <dbReference type="Ensembl" id="ENSACDP00005021412.1"/>
    </source>
</evidence>
<evidence type="ECO:0000256" key="4">
    <source>
        <dbReference type="ARBA" id="ARBA00022475"/>
    </source>
</evidence>
<keyword evidence="4" id="KW-1003">Cell membrane</keyword>
<dbReference type="GO" id="GO:0035869">
    <property type="term" value="C:ciliary transition zone"/>
    <property type="evidence" value="ECO:0007669"/>
    <property type="project" value="TreeGrafter"/>
</dbReference>
<dbReference type="PANTHER" id="PTHR14605">
    <property type="entry name" value="CHST5 PROTEIN"/>
    <property type="match status" value="1"/>
</dbReference>
<name>A0A8B9INH8_ANSCY</name>
<evidence type="ECO:0000256" key="6">
    <source>
        <dbReference type="ARBA" id="ARBA00022794"/>
    </source>
</evidence>
<dbReference type="GO" id="GO:0032880">
    <property type="term" value="P:regulation of protein localization"/>
    <property type="evidence" value="ECO:0007669"/>
    <property type="project" value="TreeGrafter"/>
</dbReference>
<evidence type="ECO:0000256" key="13">
    <source>
        <dbReference type="SAM" id="Phobius"/>
    </source>
</evidence>
<keyword evidence="15" id="KW-1185">Reference proteome</keyword>
<dbReference type="InterPro" id="IPR019306">
    <property type="entry name" value="TMEM231"/>
</dbReference>
<dbReference type="GO" id="GO:0060271">
    <property type="term" value="P:cilium assembly"/>
    <property type="evidence" value="ECO:0007669"/>
    <property type="project" value="TreeGrafter"/>
</dbReference>
<evidence type="ECO:0000256" key="1">
    <source>
        <dbReference type="ARBA" id="ARBA00004272"/>
    </source>
</evidence>
<keyword evidence="7 13" id="KW-1133">Transmembrane helix</keyword>
<comment type="function">
    <text evidence="12">Transmembrane component of the tectonic-like complex, a complex localized at the transition zone of primary cilia and acting as a barrier that prevents diffusion of transmembrane proteins between the cilia and plasma membranes. Required for ciliogenesis and sonic hedgehog/SHH signaling.</text>
</comment>
<accession>A0A8B9INH8</accession>
<protein>
    <recommendedName>
        <fullName evidence="3">Transmembrane protein 231</fullName>
    </recommendedName>
</protein>
<feature type="transmembrane region" description="Helical" evidence="13">
    <location>
        <begin position="16"/>
        <end position="37"/>
    </location>
</feature>
<proteinExistence type="inferred from homology"/>
<evidence type="ECO:0000256" key="10">
    <source>
        <dbReference type="ARBA" id="ARBA00023180"/>
    </source>
</evidence>
<keyword evidence="5 13" id="KW-0812">Transmembrane</keyword>
<evidence type="ECO:0000313" key="15">
    <source>
        <dbReference type="Proteomes" id="UP000694521"/>
    </source>
</evidence>
<dbReference type="PANTHER" id="PTHR14605:SF1">
    <property type="entry name" value="TRANSMEMBRANE PROTEIN 231"/>
    <property type="match status" value="1"/>
</dbReference>
<evidence type="ECO:0000256" key="7">
    <source>
        <dbReference type="ARBA" id="ARBA00022989"/>
    </source>
</evidence>
<evidence type="ECO:0000256" key="8">
    <source>
        <dbReference type="ARBA" id="ARBA00023069"/>
    </source>
</evidence>
<dbReference type="Proteomes" id="UP000694521">
    <property type="component" value="Unplaced"/>
</dbReference>
<dbReference type="Pfam" id="PF10149">
    <property type="entry name" value="TM231"/>
    <property type="match status" value="1"/>
</dbReference>
<evidence type="ECO:0000256" key="9">
    <source>
        <dbReference type="ARBA" id="ARBA00023136"/>
    </source>
</evidence>
<dbReference type="AlphaFoldDB" id="A0A8B9INH8"/>
<evidence type="ECO:0000256" key="2">
    <source>
        <dbReference type="ARBA" id="ARBA00009082"/>
    </source>
</evidence>
<comment type="similarity">
    <text evidence="2">Belongs to the TMEM231 family.</text>
</comment>
<comment type="subcellular location">
    <subcellularLocation>
        <location evidence="1">Cell projection</location>
        <location evidence="1">Cilium membrane</location>
        <topology evidence="1">Multi-pass membrane protein</topology>
    </subcellularLocation>
</comment>
<organism evidence="14 15">
    <name type="scientific">Anser cygnoides</name>
    <name type="common">Swan goose</name>
    <dbReference type="NCBI Taxonomy" id="8845"/>
    <lineage>
        <taxon>Eukaryota</taxon>
        <taxon>Metazoa</taxon>
        <taxon>Chordata</taxon>
        <taxon>Craniata</taxon>
        <taxon>Vertebrata</taxon>
        <taxon>Euteleostomi</taxon>
        <taxon>Archelosauria</taxon>
        <taxon>Archosauria</taxon>
        <taxon>Dinosauria</taxon>
        <taxon>Saurischia</taxon>
        <taxon>Theropoda</taxon>
        <taxon>Coelurosauria</taxon>
        <taxon>Aves</taxon>
        <taxon>Neognathae</taxon>
        <taxon>Galloanserae</taxon>
        <taxon>Anseriformes</taxon>
        <taxon>Anatidae</taxon>
        <taxon>Anserinae</taxon>
        <taxon>Anser</taxon>
    </lineage>
</organism>
<feature type="transmembrane region" description="Helical" evidence="13">
    <location>
        <begin position="359"/>
        <end position="376"/>
    </location>
</feature>
<reference evidence="14" key="1">
    <citation type="submission" date="2025-08" db="UniProtKB">
        <authorList>
            <consortium name="Ensembl"/>
        </authorList>
    </citation>
    <scope>IDENTIFICATION</scope>
</reference>
<dbReference type="GO" id="GO:0060170">
    <property type="term" value="C:ciliary membrane"/>
    <property type="evidence" value="ECO:0007669"/>
    <property type="project" value="UniProtKB-SubCell"/>
</dbReference>
<keyword evidence="11" id="KW-0966">Cell projection</keyword>